<evidence type="ECO:0000313" key="3">
    <source>
        <dbReference type="Proteomes" id="UP000008792"/>
    </source>
</evidence>
<feature type="chain" id="PRO_5002817684" description="Protein TsetseEP domain-containing protein" evidence="1">
    <location>
        <begin position="19"/>
        <end position="284"/>
    </location>
</feature>
<dbReference type="HOGENOM" id="CLU_055890_0_0_1"/>
<gene>
    <name evidence="2" type="primary">Dvir\GJ19671</name>
    <name evidence="2" type="ORF">Dvir_GJ19671</name>
</gene>
<dbReference type="OrthoDB" id="7999179at2759"/>
<proteinExistence type="predicted"/>
<evidence type="ECO:0008006" key="4">
    <source>
        <dbReference type="Google" id="ProtNLM"/>
    </source>
</evidence>
<keyword evidence="3" id="KW-1185">Reference proteome</keyword>
<evidence type="ECO:0000313" key="2">
    <source>
        <dbReference type="EMBL" id="EDW71422.1"/>
    </source>
</evidence>
<accession>B4MCN4</accession>
<dbReference type="EMBL" id="CH940659">
    <property type="protein sequence ID" value="EDW71422.1"/>
    <property type="molecule type" value="Genomic_DNA"/>
</dbReference>
<dbReference type="PhylomeDB" id="B4MCN4"/>
<dbReference type="OMA" id="WKENDFL"/>
<evidence type="ECO:0000256" key="1">
    <source>
        <dbReference type="SAM" id="SignalP"/>
    </source>
</evidence>
<feature type="signal peptide" evidence="1">
    <location>
        <begin position="1"/>
        <end position="18"/>
    </location>
</feature>
<organism evidence="2 3">
    <name type="scientific">Drosophila virilis</name>
    <name type="common">Fruit fly</name>
    <dbReference type="NCBI Taxonomy" id="7244"/>
    <lineage>
        <taxon>Eukaryota</taxon>
        <taxon>Metazoa</taxon>
        <taxon>Ecdysozoa</taxon>
        <taxon>Arthropoda</taxon>
        <taxon>Hexapoda</taxon>
        <taxon>Insecta</taxon>
        <taxon>Pterygota</taxon>
        <taxon>Neoptera</taxon>
        <taxon>Endopterygota</taxon>
        <taxon>Diptera</taxon>
        <taxon>Brachycera</taxon>
        <taxon>Muscomorpha</taxon>
        <taxon>Ephydroidea</taxon>
        <taxon>Drosophilidae</taxon>
        <taxon>Drosophila</taxon>
    </lineage>
</organism>
<dbReference type="eggNOG" id="ENOG502TBY1">
    <property type="taxonomic scope" value="Eukaryota"/>
</dbReference>
<keyword evidence="1" id="KW-0732">Signal</keyword>
<reference evidence="2 3" key="1">
    <citation type="journal article" date="2007" name="Nature">
        <title>Evolution of genes and genomes on the Drosophila phylogeny.</title>
        <authorList>
            <consortium name="Drosophila 12 Genomes Consortium"/>
            <person name="Clark A.G."/>
            <person name="Eisen M.B."/>
            <person name="Smith D.R."/>
            <person name="Bergman C.M."/>
            <person name="Oliver B."/>
            <person name="Markow T.A."/>
            <person name="Kaufman T.C."/>
            <person name="Kellis M."/>
            <person name="Gelbart W."/>
            <person name="Iyer V.N."/>
            <person name="Pollard D.A."/>
            <person name="Sackton T.B."/>
            <person name="Larracuente A.M."/>
            <person name="Singh N.D."/>
            <person name="Abad J.P."/>
            <person name="Abt D.N."/>
            <person name="Adryan B."/>
            <person name="Aguade M."/>
            <person name="Akashi H."/>
            <person name="Anderson W.W."/>
            <person name="Aquadro C.F."/>
            <person name="Ardell D.H."/>
            <person name="Arguello R."/>
            <person name="Artieri C.G."/>
            <person name="Barbash D.A."/>
            <person name="Barker D."/>
            <person name="Barsanti P."/>
            <person name="Batterham P."/>
            <person name="Batzoglou S."/>
            <person name="Begun D."/>
            <person name="Bhutkar A."/>
            <person name="Blanco E."/>
            <person name="Bosak S.A."/>
            <person name="Bradley R.K."/>
            <person name="Brand A.D."/>
            <person name="Brent M.R."/>
            <person name="Brooks A.N."/>
            <person name="Brown R.H."/>
            <person name="Butlin R.K."/>
            <person name="Caggese C."/>
            <person name="Calvi B.R."/>
            <person name="Bernardo de Carvalho A."/>
            <person name="Caspi A."/>
            <person name="Castrezana S."/>
            <person name="Celniker S.E."/>
            <person name="Chang J.L."/>
            <person name="Chapple C."/>
            <person name="Chatterji S."/>
            <person name="Chinwalla A."/>
            <person name="Civetta A."/>
            <person name="Clifton S.W."/>
            <person name="Comeron J.M."/>
            <person name="Costello J.C."/>
            <person name="Coyne J.A."/>
            <person name="Daub J."/>
            <person name="David R.G."/>
            <person name="Delcher A.L."/>
            <person name="Delehaunty K."/>
            <person name="Do C.B."/>
            <person name="Ebling H."/>
            <person name="Edwards K."/>
            <person name="Eickbush T."/>
            <person name="Evans J.D."/>
            <person name="Filipski A."/>
            <person name="Findeiss S."/>
            <person name="Freyhult E."/>
            <person name="Fulton L."/>
            <person name="Fulton R."/>
            <person name="Garcia A.C."/>
            <person name="Gardiner A."/>
            <person name="Garfield D.A."/>
            <person name="Garvin B.E."/>
            <person name="Gibson G."/>
            <person name="Gilbert D."/>
            <person name="Gnerre S."/>
            <person name="Godfrey J."/>
            <person name="Good R."/>
            <person name="Gotea V."/>
            <person name="Gravely B."/>
            <person name="Greenberg A.J."/>
            <person name="Griffiths-Jones S."/>
            <person name="Gross S."/>
            <person name="Guigo R."/>
            <person name="Gustafson E.A."/>
            <person name="Haerty W."/>
            <person name="Hahn M.W."/>
            <person name="Halligan D.L."/>
            <person name="Halpern A.L."/>
            <person name="Halter G.M."/>
            <person name="Han M.V."/>
            <person name="Heger A."/>
            <person name="Hillier L."/>
            <person name="Hinrichs A.S."/>
            <person name="Holmes I."/>
            <person name="Hoskins R.A."/>
            <person name="Hubisz M.J."/>
            <person name="Hultmark D."/>
            <person name="Huntley M.A."/>
            <person name="Jaffe D.B."/>
            <person name="Jagadeeshan S."/>
            <person name="Jeck W.R."/>
            <person name="Johnson J."/>
            <person name="Jones C.D."/>
            <person name="Jordan W.C."/>
            <person name="Karpen G.H."/>
            <person name="Kataoka E."/>
            <person name="Keightley P.D."/>
            <person name="Kheradpour P."/>
            <person name="Kirkness E.F."/>
            <person name="Koerich L.B."/>
            <person name="Kristiansen K."/>
            <person name="Kudrna D."/>
            <person name="Kulathinal R.J."/>
            <person name="Kumar S."/>
            <person name="Kwok R."/>
            <person name="Lander E."/>
            <person name="Langley C.H."/>
            <person name="Lapoint R."/>
            <person name="Lazzaro B.P."/>
            <person name="Lee S.J."/>
            <person name="Levesque L."/>
            <person name="Li R."/>
            <person name="Lin C.F."/>
            <person name="Lin M.F."/>
            <person name="Lindblad-Toh K."/>
            <person name="Llopart A."/>
            <person name="Long M."/>
            <person name="Low L."/>
            <person name="Lozovsky E."/>
            <person name="Lu J."/>
            <person name="Luo M."/>
            <person name="Machado C.A."/>
            <person name="Makalowski W."/>
            <person name="Marzo M."/>
            <person name="Matsuda M."/>
            <person name="Matzkin L."/>
            <person name="McAllister B."/>
            <person name="McBride C.S."/>
            <person name="McKernan B."/>
            <person name="McKernan K."/>
            <person name="Mendez-Lago M."/>
            <person name="Minx P."/>
            <person name="Mollenhauer M.U."/>
            <person name="Montooth K."/>
            <person name="Mount S.M."/>
            <person name="Mu X."/>
            <person name="Myers E."/>
            <person name="Negre B."/>
            <person name="Newfeld S."/>
            <person name="Nielsen R."/>
            <person name="Noor M.A."/>
            <person name="O'Grady P."/>
            <person name="Pachter L."/>
            <person name="Papaceit M."/>
            <person name="Parisi M.J."/>
            <person name="Parisi M."/>
            <person name="Parts L."/>
            <person name="Pedersen J.S."/>
            <person name="Pesole G."/>
            <person name="Phillippy A.M."/>
            <person name="Ponting C.P."/>
            <person name="Pop M."/>
            <person name="Porcelli D."/>
            <person name="Powell J.R."/>
            <person name="Prohaska S."/>
            <person name="Pruitt K."/>
            <person name="Puig M."/>
            <person name="Quesneville H."/>
            <person name="Ram K.R."/>
            <person name="Rand D."/>
            <person name="Rasmussen M.D."/>
            <person name="Reed L.K."/>
            <person name="Reenan R."/>
            <person name="Reily A."/>
            <person name="Remington K.A."/>
            <person name="Rieger T.T."/>
            <person name="Ritchie M.G."/>
            <person name="Robin C."/>
            <person name="Rogers Y.H."/>
            <person name="Rohde C."/>
            <person name="Rozas J."/>
            <person name="Rubenfield M.J."/>
            <person name="Ruiz A."/>
            <person name="Russo S."/>
            <person name="Salzberg S.L."/>
            <person name="Sanchez-Gracia A."/>
            <person name="Saranga D.J."/>
            <person name="Sato H."/>
            <person name="Schaeffer S.W."/>
            <person name="Schatz M.C."/>
            <person name="Schlenke T."/>
            <person name="Schwartz R."/>
            <person name="Segarra C."/>
            <person name="Singh R.S."/>
            <person name="Sirot L."/>
            <person name="Sirota M."/>
            <person name="Sisneros N.B."/>
            <person name="Smith C.D."/>
            <person name="Smith T.F."/>
            <person name="Spieth J."/>
            <person name="Stage D.E."/>
            <person name="Stark A."/>
            <person name="Stephan W."/>
            <person name="Strausberg R.L."/>
            <person name="Strempel S."/>
            <person name="Sturgill D."/>
            <person name="Sutton G."/>
            <person name="Sutton G.G."/>
            <person name="Tao W."/>
            <person name="Teichmann S."/>
            <person name="Tobari Y.N."/>
            <person name="Tomimura Y."/>
            <person name="Tsolas J.M."/>
            <person name="Valente V.L."/>
            <person name="Venter E."/>
            <person name="Venter J.C."/>
            <person name="Vicario S."/>
            <person name="Vieira F.G."/>
            <person name="Vilella A.J."/>
            <person name="Villasante A."/>
            <person name="Walenz B."/>
            <person name="Wang J."/>
            <person name="Wasserman M."/>
            <person name="Watts T."/>
            <person name="Wilson D."/>
            <person name="Wilson R.K."/>
            <person name="Wing R.A."/>
            <person name="Wolfner M.F."/>
            <person name="Wong A."/>
            <person name="Wong G.K."/>
            <person name="Wu C.I."/>
            <person name="Wu G."/>
            <person name="Yamamoto D."/>
            <person name="Yang H.P."/>
            <person name="Yang S.P."/>
            <person name="Yorke J.A."/>
            <person name="Yoshida K."/>
            <person name="Zdobnov E."/>
            <person name="Zhang P."/>
            <person name="Zhang Y."/>
            <person name="Zimin A.V."/>
            <person name="Baldwin J."/>
            <person name="Abdouelleil A."/>
            <person name="Abdulkadir J."/>
            <person name="Abebe A."/>
            <person name="Abera B."/>
            <person name="Abreu J."/>
            <person name="Acer S.C."/>
            <person name="Aftuck L."/>
            <person name="Alexander A."/>
            <person name="An P."/>
            <person name="Anderson E."/>
            <person name="Anderson S."/>
            <person name="Arachi H."/>
            <person name="Azer M."/>
            <person name="Bachantsang P."/>
            <person name="Barry A."/>
            <person name="Bayul T."/>
            <person name="Berlin A."/>
            <person name="Bessette D."/>
            <person name="Bloom T."/>
            <person name="Blye J."/>
            <person name="Boguslavskiy L."/>
            <person name="Bonnet C."/>
            <person name="Boukhgalter B."/>
            <person name="Bourzgui I."/>
            <person name="Brown A."/>
            <person name="Cahill P."/>
            <person name="Channer S."/>
            <person name="Cheshatsang Y."/>
            <person name="Chuda L."/>
            <person name="Citroen M."/>
            <person name="Collymore A."/>
            <person name="Cooke P."/>
            <person name="Costello M."/>
            <person name="D'Aco K."/>
            <person name="Daza R."/>
            <person name="De Haan G."/>
            <person name="DeGray S."/>
            <person name="DeMaso C."/>
            <person name="Dhargay N."/>
            <person name="Dooley K."/>
            <person name="Dooley E."/>
            <person name="Doricent M."/>
            <person name="Dorje P."/>
            <person name="Dorjee K."/>
            <person name="Dupes A."/>
            <person name="Elong R."/>
            <person name="Falk J."/>
            <person name="Farina A."/>
            <person name="Faro S."/>
            <person name="Ferguson D."/>
            <person name="Fisher S."/>
            <person name="Foley C.D."/>
            <person name="Franke A."/>
            <person name="Friedrich D."/>
            <person name="Gadbois L."/>
            <person name="Gearin G."/>
            <person name="Gearin C.R."/>
            <person name="Giannoukos G."/>
            <person name="Goode T."/>
            <person name="Graham J."/>
            <person name="Grandbois E."/>
            <person name="Grewal S."/>
            <person name="Gyaltsen K."/>
            <person name="Hafez N."/>
            <person name="Hagos B."/>
            <person name="Hall J."/>
            <person name="Henson C."/>
            <person name="Hollinger A."/>
            <person name="Honan T."/>
            <person name="Huard M.D."/>
            <person name="Hughes L."/>
            <person name="Hurhula B."/>
            <person name="Husby M.E."/>
            <person name="Kamat A."/>
            <person name="Kanga B."/>
            <person name="Kashin S."/>
            <person name="Khazanovich D."/>
            <person name="Kisner P."/>
            <person name="Lance K."/>
            <person name="Lara M."/>
            <person name="Lee W."/>
            <person name="Lennon N."/>
            <person name="Letendre F."/>
            <person name="LeVine R."/>
            <person name="Lipovsky A."/>
            <person name="Liu X."/>
            <person name="Liu J."/>
            <person name="Liu S."/>
            <person name="Lokyitsang T."/>
            <person name="Lokyitsang Y."/>
            <person name="Lubonja R."/>
            <person name="Lui A."/>
            <person name="MacDonald P."/>
            <person name="Magnisalis V."/>
            <person name="Maru K."/>
            <person name="Matthews C."/>
            <person name="McCusker W."/>
            <person name="McDonough S."/>
            <person name="Mehta T."/>
            <person name="Meldrim J."/>
            <person name="Meneus L."/>
            <person name="Mihai O."/>
            <person name="Mihalev A."/>
            <person name="Mihova T."/>
            <person name="Mittelman R."/>
            <person name="Mlenga V."/>
            <person name="Montmayeur A."/>
            <person name="Mulrain L."/>
            <person name="Navidi A."/>
            <person name="Naylor J."/>
            <person name="Negash T."/>
            <person name="Nguyen T."/>
            <person name="Nguyen N."/>
            <person name="Nicol R."/>
            <person name="Norbu C."/>
            <person name="Norbu N."/>
            <person name="Novod N."/>
            <person name="O'Neill B."/>
            <person name="Osman S."/>
            <person name="Markiewicz E."/>
            <person name="Oyono O.L."/>
            <person name="Patti C."/>
            <person name="Phunkhang P."/>
            <person name="Pierre F."/>
            <person name="Priest M."/>
            <person name="Raghuraman S."/>
            <person name="Rege F."/>
            <person name="Reyes R."/>
            <person name="Rise C."/>
            <person name="Rogov P."/>
            <person name="Ross K."/>
            <person name="Ryan E."/>
            <person name="Settipalli S."/>
            <person name="Shea T."/>
            <person name="Sherpa N."/>
            <person name="Shi L."/>
            <person name="Shih D."/>
            <person name="Sparrow T."/>
            <person name="Spaulding J."/>
            <person name="Stalker J."/>
            <person name="Stange-Thomann N."/>
            <person name="Stavropoulos S."/>
            <person name="Stone C."/>
            <person name="Strader C."/>
            <person name="Tesfaye S."/>
            <person name="Thomson T."/>
            <person name="Thoulutsang Y."/>
            <person name="Thoulutsang D."/>
            <person name="Topham K."/>
            <person name="Topping I."/>
            <person name="Tsamla T."/>
            <person name="Vassiliev H."/>
            <person name="Vo A."/>
            <person name="Wangchuk T."/>
            <person name="Wangdi T."/>
            <person name="Weiand M."/>
            <person name="Wilkinson J."/>
            <person name="Wilson A."/>
            <person name="Yadav S."/>
            <person name="Young G."/>
            <person name="Yu Q."/>
            <person name="Zembek L."/>
            <person name="Zhong D."/>
            <person name="Zimmer A."/>
            <person name="Zwirko Z."/>
            <person name="Jaffe D.B."/>
            <person name="Alvarez P."/>
            <person name="Brockman W."/>
            <person name="Butler J."/>
            <person name="Chin C."/>
            <person name="Gnerre S."/>
            <person name="Grabherr M."/>
            <person name="Kleber M."/>
            <person name="Mauceli E."/>
            <person name="MacCallum I."/>
        </authorList>
    </citation>
    <scope>NUCLEOTIDE SEQUENCE [LARGE SCALE GENOMIC DNA]</scope>
    <source>
        <strain evidence="3">Tucson 15010-1051.87</strain>
    </source>
</reference>
<dbReference type="InParanoid" id="B4MCN4"/>
<protein>
    <recommendedName>
        <fullName evidence="4">Protein TsetseEP domain-containing protein</fullName>
    </recommendedName>
</protein>
<dbReference type="SMR" id="B4MCN4"/>
<dbReference type="KEGG" id="dvi:6635363"/>
<name>B4MCN4_DROVI</name>
<dbReference type="AlphaFoldDB" id="B4MCN4"/>
<sequence>MHSAVLLLLLLFCLGANGDLSTPLVSAHMEDYIAQNQRQYDAKLKNWEDELALFRKTFTSELRAINVHADQLEVKLEEAKARLNPIELIDSWHKHCVQNYSATIPLIANVRSALNGCFNTANSNLNSILTNAQNSFNSLKNFYNSNLKTLLSDCEKRNPKSQMNYTICVENVISTTNTFTQNNQKNFNNYMQQAQCTADIRTTQAWECAFNTVYSTSSSLGTAIRLIDDCIANKLACASVSCTSSCTNQMIISWKENDFLNATIKNPFYGLDSKLSCLEMKFKY</sequence>
<dbReference type="FunCoup" id="B4MCN4">
    <property type="interactions" value="18"/>
</dbReference>
<dbReference type="Proteomes" id="UP000008792">
    <property type="component" value="Unassembled WGS sequence"/>
</dbReference>